<evidence type="ECO:0000313" key="1">
    <source>
        <dbReference type="EMBL" id="PPQ89857.1"/>
    </source>
</evidence>
<protein>
    <submittedName>
        <fullName evidence="1">Uncharacterized protein</fullName>
    </submittedName>
</protein>
<comment type="caution">
    <text evidence="1">The sequence shown here is derived from an EMBL/GenBank/DDBJ whole genome shotgun (WGS) entry which is preliminary data.</text>
</comment>
<dbReference type="Proteomes" id="UP000283269">
    <property type="component" value="Unassembled WGS sequence"/>
</dbReference>
<dbReference type="AlphaFoldDB" id="A0A409XGH2"/>
<evidence type="ECO:0000313" key="2">
    <source>
        <dbReference type="Proteomes" id="UP000283269"/>
    </source>
</evidence>
<organism evidence="1 2">
    <name type="scientific">Psilocybe cyanescens</name>
    <dbReference type="NCBI Taxonomy" id="93625"/>
    <lineage>
        <taxon>Eukaryota</taxon>
        <taxon>Fungi</taxon>
        <taxon>Dikarya</taxon>
        <taxon>Basidiomycota</taxon>
        <taxon>Agaricomycotina</taxon>
        <taxon>Agaricomycetes</taxon>
        <taxon>Agaricomycetidae</taxon>
        <taxon>Agaricales</taxon>
        <taxon>Agaricineae</taxon>
        <taxon>Strophariaceae</taxon>
        <taxon>Psilocybe</taxon>
    </lineage>
</organism>
<sequence>MKANIAIGCIRKFEWTEDNEADIHKSVWQELPTVYPTAIRVWKARSASRIRLGHSSIVNDYGISVLDHHINVIVASNIFKEGYHGRHFTPVENIGLIRWQFVYKATLQSFMQIYLQSRIISQSQCLTATDYIMFIPRVILNAFLIAIVASSALSEEADYSGHVQHPPDGASHPDYARGTAKCGVHTSDYNEFRKCLQAKFPNI</sequence>
<gene>
    <name evidence="1" type="ORF">CVT25_004734</name>
</gene>
<proteinExistence type="predicted"/>
<name>A0A409XGH2_PSICY</name>
<dbReference type="EMBL" id="NHYD01001799">
    <property type="protein sequence ID" value="PPQ89857.1"/>
    <property type="molecule type" value="Genomic_DNA"/>
</dbReference>
<dbReference type="InParanoid" id="A0A409XGH2"/>
<accession>A0A409XGH2</accession>
<keyword evidence="2" id="KW-1185">Reference proteome</keyword>
<reference evidence="1 2" key="1">
    <citation type="journal article" date="2018" name="Evol. Lett.">
        <title>Horizontal gene cluster transfer increased hallucinogenic mushroom diversity.</title>
        <authorList>
            <person name="Reynolds H.T."/>
            <person name="Vijayakumar V."/>
            <person name="Gluck-Thaler E."/>
            <person name="Korotkin H.B."/>
            <person name="Matheny P.B."/>
            <person name="Slot J.C."/>
        </authorList>
    </citation>
    <scope>NUCLEOTIDE SEQUENCE [LARGE SCALE GENOMIC DNA]</scope>
    <source>
        <strain evidence="1 2">2631</strain>
    </source>
</reference>